<comment type="caution">
    <text evidence="1">The sequence shown here is derived from an EMBL/GenBank/DDBJ whole genome shotgun (WGS) entry which is preliminary data.</text>
</comment>
<evidence type="ECO:0000313" key="2">
    <source>
        <dbReference type="Proteomes" id="UP000036196"/>
    </source>
</evidence>
<reference evidence="1 2" key="1">
    <citation type="submission" date="2015-05" db="EMBL/GenBank/DDBJ databases">
        <title>Genome sequences of Pluralibacter gergoviae.</title>
        <authorList>
            <person name="Greninger A.L."/>
            <person name="Miller S."/>
        </authorList>
    </citation>
    <scope>NUCLEOTIDE SEQUENCE [LARGE SCALE GENOMIC DNA]</scope>
    <source>
        <strain evidence="1 2">JS81F13</strain>
    </source>
</reference>
<dbReference type="Proteomes" id="UP000036196">
    <property type="component" value="Unassembled WGS sequence"/>
</dbReference>
<proteinExistence type="predicted"/>
<sequence>MDNGDKLVIERLREQRDDALNALLLVITSYKKNKRRGIGIGPLIRARKVLERHGMGDIYEEDKS</sequence>
<evidence type="ECO:0000313" key="1">
    <source>
        <dbReference type="EMBL" id="KMK11136.1"/>
    </source>
</evidence>
<name>A0A0J5KUA6_PLUGE</name>
<dbReference type="PATRIC" id="fig|61647.15.peg.3454"/>
<dbReference type="RefSeq" id="WP_048280712.1">
    <property type="nucleotide sequence ID" value="NZ_JALLDC010000001.1"/>
</dbReference>
<accession>A0A0J5KUA6</accession>
<dbReference type="AlphaFoldDB" id="A0A0J5KUA6"/>
<dbReference type="EMBL" id="LDZF01000033">
    <property type="protein sequence ID" value="KMK11136.1"/>
    <property type="molecule type" value="Genomic_DNA"/>
</dbReference>
<keyword evidence="2" id="KW-1185">Reference proteome</keyword>
<gene>
    <name evidence="1" type="ORF">ABW06_22750</name>
</gene>
<organism evidence="1 2">
    <name type="scientific">Pluralibacter gergoviae</name>
    <name type="common">Enterobacter gergoviae</name>
    <dbReference type="NCBI Taxonomy" id="61647"/>
    <lineage>
        <taxon>Bacteria</taxon>
        <taxon>Pseudomonadati</taxon>
        <taxon>Pseudomonadota</taxon>
        <taxon>Gammaproteobacteria</taxon>
        <taxon>Enterobacterales</taxon>
        <taxon>Enterobacteriaceae</taxon>
        <taxon>Pluralibacter</taxon>
    </lineage>
</organism>
<protein>
    <submittedName>
        <fullName evidence="1">Uncharacterized protein</fullName>
    </submittedName>
</protein>